<dbReference type="EMBL" id="CAJVPS010037878">
    <property type="protein sequence ID" value="CAG8746064.1"/>
    <property type="molecule type" value="Genomic_DNA"/>
</dbReference>
<accession>A0A9N9IQY8</accession>
<keyword evidence="3" id="KW-1185">Reference proteome</keyword>
<feature type="non-terminal residue" evidence="2">
    <location>
        <position position="55"/>
    </location>
</feature>
<evidence type="ECO:0000313" key="3">
    <source>
        <dbReference type="Proteomes" id="UP000789508"/>
    </source>
</evidence>
<organism evidence="2 3">
    <name type="scientific">Ambispora leptoticha</name>
    <dbReference type="NCBI Taxonomy" id="144679"/>
    <lineage>
        <taxon>Eukaryota</taxon>
        <taxon>Fungi</taxon>
        <taxon>Fungi incertae sedis</taxon>
        <taxon>Mucoromycota</taxon>
        <taxon>Glomeromycotina</taxon>
        <taxon>Glomeromycetes</taxon>
        <taxon>Archaeosporales</taxon>
        <taxon>Ambisporaceae</taxon>
        <taxon>Ambispora</taxon>
    </lineage>
</organism>
<gene>
    <name evidence="2" type="ORF">ALEPTO_LOCUS13133</name>
</gene>
<evidence type="ECO:0000313" key="2">
    <source>
        <dbReference type="EMBL" id="CAG8746064.1"/>
    </source>
</evidence>
<dbReference type="AlphaFoldDB" id="A0A9N9IQY8"/>
<feature type="region of interest" description="Disordered" evidence="1">
    <location>
        <begin position="36"/>
        <end position="55"/>
    </location>
</feature>
<reference evidence="2" key="1">
    <citation type="submission" date="2021-06" db="EMBL/GenBank/DDBJ databases">
        <authorList>
            <person name="Kallberg Y."/>
            <person name="Tangrot J."/>
            <person name="Rosling A."/>
        </authorList>
    </citation>
    <scope>NUCLEOTIDE SEQUENCE</scope>
    <source>
        <strain evidence="2">FL130A</strain>
    </source>
</reference>
<comment type="caution">
    <text evidence="2">The sequence shown here is derived from an EMBL/GenBank/DDBJ whole genome shotgun (WGS) entry which is preliminary data.</text>
</comment>
<name>A0A9N9IQY8_9GLOM</name>
<feature type="non-terminal residue" evidence="2">
    <location>
        <position position="1"/>
    </location>
</feature>
<sequence>LFFVKGSAYVRRDGGTVLHSYNKNDLPVQISITDTFGSKNHDHREPLTSAQVQAQ</sequence>
<proteinExistence type="predicted"/>
<evidence type="ECO:0000256" key="1">
    <source>
        <dbReference type="SAM" id="MobiDB-lite"/>
    </source>
</evidence>
<protein>
    <submittedName>
        <fullName evidence="2">2388_t:CDS:1</fullName>
    </submittedName>
</protein>
<dbReference type="Proteomes" id="UP000789508">
    <property type="component" value="Unassembled WGS sequence"/>
</dbReference>